<accession>A0A7G2CBQ6</accession>
<feature type="compositionally biased region" description="Polar residues" evidence="1">
    <location>
        <begin position="65"/>
        <end position="75"/>
    </location>
</feature>
<keyword evidence="3" id="KW-1185">Reference proteome</keyword>
<dbReference type="PANTHER" id="PTHR42264">
    <property type="entry name" value="EPHRIN_REC_LIKE DOMAIN-CONTAINING PROTEIN"/>
    <property type="match status" value="1"/>
</dbReference>
<feature type="compositionally biased region" description="Basic and acidic residues" evidence="1">
    <location>
        <begin position="1"/>
        <end position="18"/>
    </location>
</feature>
<feature type="compositionally biased region" description="Basic and acidic residues" evidence="1">
    <location>
        <begin position="30"/>
        <end position="40"/>
    </location>
</feature>
<dbReference type="AlphaFoldDB" id="A0A7G2CBQ6"/>
<dbReference type="EMBL" id="LR877152">
    <property type="protein sequence ID" value="CAD2217218.1"/>
    <property type="molecule type" value="Genomic_DNA"/>
</dbReference>
<proteinExistence type="predicted"/>
<feature type="compositionally biased region" description="Low complexity" evidence="1">
    <location>
        <begin position="20"/>
        <end position="29"/>
    </location>
</feature>
<feature type="region of interest" description="Disordered" evidence="1">
    <location>
        <begin position="65"/>
        <end position="188"/>
    </location>
</feature>
<reference evidence="2 3" key="1">
    <citation type="submission" date="2020-08" db="EMBL/GenBank/DDBJ databases">
        <authorList>
            <person name="Newling K."/>
            <person name="Davey J."/>
            <person name="Forrester S."/>
        </authorList>
    </citation>
    <scope>NUCLEOTIDE SEQUENCE [LARGE SCALE GENOMIC DNA]</scope>
    <source>
        <strain evidence="3">Crithidia deanei Carvalho (ATCC PRA-265)</strain>
    </source>
</reference>
<dbReference type="InterPro" id="IPR011009">
    <property type="entry name" value="Kinase-like_dom_sf"/>
</dbReference>
<protein>
    <recommendedName>
        <fullName evidence="4">Protein kinase domain containing protein</fullName>
    </recommendedName>
</protein>
<feature type="compositionally biased region" description="Polar residues" evidence="1">
    <location>
        <begin position="98"/>
        <end position="109"/>
    </location>
</feature>
<feature type="compositionally biased region" description="Basic and acidic residues" evidence="1">
    <location>
        <begin position="164"/>
        <end position="173"/>
    </location>
</feature>
<feature type="region of interest" description="Disordered" evidence="1">
    <location>
        <begin position="318"/>
        <end position="357"/>
    </location>
</feature>
<name>A0A7G2CBQ6_9TRYP</name>
<evidence type="ECO:0008006" key="4">
    <source>
        <dbReference type="Google" id="ProtNLM"/>
    </source>
</evidence>
<evidence type="ECO:0000313" key="3">
    <source>
        <dbReference type="Proteomes" id="UP000515908"/>
    </source>
</evidence>
<evidence type="ECO:0000313" key="2">
    <source>
        <dbReference type="EMBL" id="CAD2217218.1"/>
    </source>
</evidence>
<organism evidence="2 3">
    <name type="scientific">Angomonas deanei</name>
    <dbReference type="NCBI Taxonomy" id="59799"/>
    <lineage>
        <taxon>Eukaryota</taxon>
        <taxon>Discoba</taxon>
        <taxon>Euglenozoa</taxon>
        <taxon>Kinetoplastea</taxon>
        <taxon>Metakinetoplastina</taxon>
        <taxon>Trypanosomatida</taxon>
        <taxon>Trypanosomatidae</taxon>
        <taxon>Strigomonadinae</taxon>
        <taxon>Angomonas</taxon>
    </lineage>
</organism>
<dbReference type="Gene3D" id="1.10.510.10">
    <property type="entry name" value="Transferase(Phosphotransferase) domain 1"/>
    <property type="match status" value="1"/>
</dbReference>
<dbReference type="Proteomes" id="UP000515908">
    <property type="component" value="Chromosome 08"/>
</dbReference>
<feature type="region of interest" description="Disordered" evidence="1">
    <location>
        <begin position="1"/>
        <end position="40"/>
    </location>
</feature>
<dbReference type="SUPFAM" id="SSF56112">
    <property type="entry name" value="Protein kinase-like (PK-like)"/>
    <property type="match status" value="1"/>
</dbReference>
<sequence length="904" mass="100600">MLATEKKADDPDAPKEEPTPNEATNANNNNKDKKEEDEEFLRVDFAESKASMYSLLGDLGALTANLSTTNHSGTTPPQPVSPLHFDSTMKSLVKGSAYNRNHPNSSSNGGLKKMRSRGGSLISGTVQPTTATNSVTRSDHKEKDTAAVTPVPPSNTAEPTGEANPDKNKKEGLAQESAPNASYSVETTPLPKKMVDAFRTEVKEASASNNKSRSNSNIVSFAKFNDENNNSISLSHTNMPKSASNNNNNCKDKDNGLFSPELVSFSMGVLHDIIAAHQQNNNNDDDVSNYAAEKDGDTSISMLDSGVFGFEIDMDCYEPLEPSEPEKKNETTTTTSNTNTNNNENTNPTTKKKQIGKGFNRVNSATNLQGASTASLFATDRQKLIPMDDFRKHFTTDAHLCSEEKYFVECASNKRGSAVQYSMEIFRVKEKSTGHYYAAHVLIPPRMTKHEDGEHKRAVHPYFLQQAVVALLTCQCPTVVKVHHVFYNNTFYTSDAREVADTVHRLRPLFKAGDGKKKEEEDALEFIEPALRRRRSRVSVTGNKNTFNKIISKPTTGDDDEEGKTPNAALDGRKVLNVNSLNEFLDYDVPIFIYLTEETLPFDVEPLVTHEPNEETRKKQFDAKFTQHLCLINETLRYYHNEDFNHSVKRTDRQLHLLFGGLLHPHSILTVVQHDKENNNDNNHNHNALRLKGWDCPSWYVTYQNKIEECSPLFVLTNTYPTVASIPELQSSKLLPPVESVTGFNQDSSYVTYLLATEANTTTTTHSALGQLSPAQVKVCFDTSIDLYTLAIWIYYYYYFFGVHAVTNDNSAPTNATGSGGTGTIKKFSRMFRSLGKKSASNETEKESDNNNNNNVLLDPSIIVRPEVLDIMRKLSLPSPSQRLTAEQLSAHPFLRPLQQGSSK</sequence>
<dbReference type="VEuPathDB" id="TriTrypDB:ADEAN_000469600"/>
<feature type="compositionally biased region" description="Polar residues" evidence="1">
    <location>
        <begin position="122"/>
        <end position="136"/>
    </location>
</feature>
<feature type="compositionally biased region" description="Low complexity" evidence="1">
    <location>
        <begin position="331"/>
        <end position="349"/>
    </location>
</feature>
<evidence type="ECO:0000256" key="1">
    <source>
        <dbReference type="SAM" id="MobiDB-lite"/>
    </source>
</evidence>
<gene>
    <name evidence="2" type="ORF">ADEAN_000469600</name>
</gene>
<feature type="compositionally biased region" description="Polar residues" evidence="1">
    <location>
        <begin position="177"/>
        <end position="187"/>
    </location>
</feature>